<dbReference type="GO" id="GO:0015450">
    <property type="term" value="F:protein-transporting ATPase activity"/>
    <property type="evidence" value="ECO:0007669"/>
    <property type="project" value="InterPro"/>
</dbReference>
<feature type="domain" description="Protein translocase subunit SecDF P1" evidence="12">
    <location>
        <begin position="42"/>
        <end position="97"/>
    </location>
</feature>
<feature type="compositionally biased region" description="Acidic residues" evidence="10">
    <location>
        <begin position="182"/>
        <end position="220"/>
    </location>
</feature>
<dbReference type="GO" id="GO:0006605">
    <property type="term" value="P:protein targeting"/>
    <property type="evidence" value="ECO:0007669"/>
    <property type="project" value="UniProtKB-UniRule"/>
</dbReference>
<comment type="caution">
    <text evidence="14">The sequence shown here is derived from an EMBL/GenBank/DDBJ whole genome shotgun (WGS) entry which is preliminary data.</text>
</comment>
<dbReference type="InterPro" id="IPR048634">
    <property type="entry name" value="SecD_SecF_C"/>
</dbReference>
<dbReference type="Pfam" id="PF07549">
    <property type="entry name" value="Sec_GG"/>
    <property type="match status" value="1"/>
</dbReference>
<comment type="function">
    <text evidence="9">Part of the Sec protein translocase complex. Interacts with the SecYEG preprotein conducting channel. SecDF uses the proton motive force (PMF) to complete protein translocation after the ATP-dependent function of SecA.</text>
</comment>
<evidence type="ECO:0000313" key="15">
    <source>
        <dbReference type="Proteomes" id="UP000530234"/>
    </source>
</evidence>
<dbReference type="InterPro" id="IPR048631">
    <property type="entry name" value="SecD_1st"/>
</dbReference>
<feature type="transmembrane region" description="Helical" evidence="9">
    <location>
        <begin position="505"/>
        <end position="524"/>
    </location>
</feature>
<comment type="subunit">
    <text evidence="9">Forms a complex with SecF. Part of the essential Sec protein translocation apparatus which comprises SecA, SecYEG and auxiliary proteins SecDF. Other proteins may also be involved.</text>
</comment>
<feature type="region of interest" description="Disordered" evidence="10">
    <location>
        <begin position="573"/>
        <end position="599"/>
    </location>
</feature>
<keyword evidence="8 9" id="KW-0472">Membrane</keyword>
<evidence type="ECO:0000256" key="10">
    <source>
        <dbReference type="SAM" id="MobiDB-lite"/>
    </source>
</evidence>
<evidence type="ECO:0000259" key="13">
    <source>
        <dbReference type="Pfam" id="PF22599"/>
    </source>
</evidence>
<feature type="region of interest" description="Disordered" evidence="10">
    <location>
        <begin position="105"/>
        <end position="220"/>
    </location>
</feature>
<protein>
    <recommendedName>
        <fullName evidence="9">Protein translocase subunit SecD</fullName>
    </recommendedName>
</protein>
<dbReference type="Pfam" id="PF21760">
    <property type="entry name" value="SecD_1st"/>
    <property type="match status" value="1"/>
</dbReference>
<evidence type="ECO:0000256" key="4">
    <source>
        <dbReference type="ARBA" id="ARBA00022692"/>
    </source>
</evidence>
<keyword evidence="4 9" id="KW-0812">Transmembrane</keyword>
<dbReference type="InterPro" id="IPR005791">
    <property type="entry name" value="SecD"/>
</dbReference>
<feature type="compositionally biased region" description="Low complexity" evidence="10">
    <location>
        <begin position="162"/>
        <end position="175"/>
    </location>
</feature>
<evidence type="ECO:0000256" key="8">
    <source>
        <dbReference type="ARBA" id="ARBA00023136"/>
    </source>
</evidence>
<organism evidence="14 15">
    <name type="scientific">Streptomyces calidiresistens</name>
    <dbReference type="NCBI Taxonomy" id="1485586"/>
    <lineage>
        <taxon>Bacteria</taxon>
        <taxon>Bacillati</taxon>
        <taxon>Actinomycetota</taxon>
        <taxon>Actinomycetes</taxon>
        <taxon>Kitasatosporales</taxon>
        <taxon>Streptomycetaceae</taxon>
        <taxon>Streptomyces</taxon>
    </lineage>
</organism>
<evidence type="ECO:0000259" key="12">
    <source>
        <dbReference type="Pfam" id="PF21760"/>
    </source>
</evidence>
<evidence type="ECO:0000259" key="11">
    <source>
        <dbReference type="Pfam" id="PF02355"/>
    </source>
</evidence>
<feature type="compositionally biased region" description="Acidic residues" evidence="10">
    <location>
        <begin position="108"/>
        <end position="154"/>
    </location>
</feature>
<dbReference type="InterPro" id="IPR022646">
    <property type="entry name" value="SecD/SecF_CS"/>
</dbReference>
<sequence length="599" mass="62673">MFLTGANTPRLGIDLAGGTSITLSATEDSRNEGAVNEENLATAVDIIERRVNGLGVSEATVQSQGDRNIVVSIPRGTDEEQAREQVGTTAQLGFRQVLSVQPAFTLPEGEEGPEPGEGDGETAEEPDTEGDPEGDAEGTGEDGAEDGEEADGTDSTDQSLRTPGATAGTTTATNASFRTDETTDEAVEETDGTEGETAQEDGGETPGGEEGEDGAPAEGEEGFELPEAESGLAAELAALDCSTPEARQEARSAAADAPDENPIVACDEEGFYKYELGPVAVPGTDITGADAVYDTQQGLGWIVTMDFNSEGARKFADITAQLATEFEPRNQFAIVLDGEVRSAPRVSERLGGGSAMIQGNFDSETAGALANVLKFGALPITFEIANVTTVSPTLGSEQLRAGLIAGGIGLALVVGYLVFYYRALSAIAIASLILMAGLTYVIMTLLGPAIGFALSLPAICGAIVAVGITADSFIVYFERVRDEVRAGRPIRAAIERGWPRARRTIIVSDVVSFLSAIVLFLVSVGSVQGFAFVLGLTTALDLIIVFLLTKPLLTLAGRRKFFAKGHKWSGLDPKRLGARPPIRRTGRRPVPVTAEPKEA</sequence>
<feature type="domain" description="SecDF P1 head subdomain" evidence="13">
    <location>
        <begin position="279"/>
        <end position="380"/>
    </location>
</feature>
<dbReference type="EMBL" id="VKHS01000518">
    <property type="protein sequence ID" value="MBB0231447.1"/>
    <property type="molecule type" value="Genomic_DNA"/>
</dbReference>
<gene>
    <name evidence="9 14" type="primary">secD</name>
    <name evidence="14" type="ORF">FOE67_18530</name>
</gene>
<keyword evidence="7 9" id="KW-0811">Translocation</keyword>
<evidence type="ECO:0000313" key="14">
    <source>
        <dbReference type="EMBL" id="MBB0231447.1"/>
    </source>
</evidence>
<evidence type="ECO:0000256" key="5">
    <source>
        <dbReference type="ARBA" id="ARBA00022927"/>
    </source>
</evidence>
<evidence type="ECO:0000256" key="9">
    <source>
        <dbReference type="HAMAP-Rule" id="MF_01463"/>
    </source>
</evidence>
<keyword evidence="5 9" id="KW-0653">Protein transport</keyword>
<dbReference type="Gene3D" id="3.30.70.3220">
    <property type="match status" value="1"/>
</dbReference>
<dbReference type="AlphaFoldDB" id="A0A7W3T5R3"/>
<dbReference type="GO" id="GO:0005886">
    <property type="term" value="C:plasma membrane"/>
    <property type="evidence" value="ECO:0007669"/>
    <property type="project" value="UniProtKB-SubCell"/>
</dbReference>
<dbReference type="GO" id="GO:0043952">
    <property type="term" value="P:protein transport by the Sec complex"/>
    <property type="evidence" value="ECO:0007669"/>
    <property type="project" value="UniProtKB-UniRule"/>
</dbReference>
<dbReference type="Proteomes" id="UP000530234">
    <property type="component" value="Unassembled WGS sequence"/>
</dbReference>
<keyword evidence="15" id="KW-1185">Reference proteome</keyword>
<dbReference type="NCBIfam" id="TIGR00916">
    <property type="entry name" value="2A0604s01"/>
    <property type="match status" value="1"/>
</dbReference>
<comment type="subcellular location">
    <subcellularLocation>
        <location evidence="1 9">Cell membrane</location>
        <topology evidence="1 9">Multi-pass membrane protein</topology>
    </subcellularLocation>
</comment>
<name>A0A7W3T5R3_9ACTN</name>
<dbReference type="Gene3D" id="1.20.1640.10">
    <property type="entry name" value="Multidrug efflux transporter AcrB transmembrane domain"/>
    <property type="match status" value="1"/>
</dbReference>
<comment type="caution">
    <text evidence="9">Lacks conserved residue(s) required for the propagation of feature annotation.</text>
</comment>
<keyword evidence="2 9" id="KW-0813">Transport</keyword>
<evidence type="ECO:0000256" key="7">
    <source>
        <dbReference type="ARBA" id="ARBA00023010"/>
    </source>
</evidence>
<accession>A0A7W3T5R3</accession>
<dbReference type="HAMAP" id="MF_01463_B">
    <property type="entry name" value="SecD_B"/>
    <property type="match status" value="1"/>
</dbReference>
<feature type="transmembrane region" description="Helical" evidence="9">
    <location>
        <begin position="530"/>
        <end position="549"/>
    </location>
</feature>
<dbReference type="SUPFAM" id="SSF82866">
    <property type="entry name" value="Multidrug efflux transporter AcrB transmembrane domain"/>
    <property type="match status" value="1"/>
</dbReference>
<comment type="similarity">
    <text evidence="9">Belongs to the SecD/SecF family. SecD subfamily.</text>
</comment>
<dbReference type="NCBIfam" id="TIGR01129">
    <property type="entry name" value="secD"/>
    <property type="match status" value="1"/>
</dbReference>
<keyword evidence="6 9" id="KW-1133">Transmembrane helix</keyword>
<evidence type="ECO:0000256" key="2">
    <source>
        <dbReference type="ARBA" id="ARBA00022448"/>
    </source>
</evidence>
<dbReference type="PANTHER" id="PTHR30081:SF1">
    <property type="entry name" value="PROTEIN TRANSLOCASE SUBUNIT SECD"/>
    <property type="match status" value="1"/>
</dbReference>
<evidence type="ECO:0000256" key="6">
    <source>
        <dbReference type="ARBA" id="ARBA00022989"/>
    </source>
</evidence>
<dbReference type="InterPro" id="IPR054384">
    <property type="entry name" value="SecDF_P1_head"/>
</dbReference>
<dbReference type="Gene3D" id="3.30.1360.200">
    <property type="match status" value="1"/>
</dbReference>
<dbReference type="Pfam" id="PF02355">
    <property type="entry name" value="SecD_SecF_C"/>
    <property type="match status" value="1"/>
</dbReference>
<dbReference type="Pfam" id="PF22599">
    <property type="entry name" value="SecDF_P1_head"/>
    <property type="match status" value="1"/>
</dbReference>
<evidence type="ECO:0000256" key="1">
    <source>
        <dbReference type="ARBA" id="ARBA00004651"/>
    </source>
</evidence>
<feature type="domain" description="Protein export membrane protein SecD/SecF C-terminal" evidence="11">
    <location>
        <begin position="382"/>
        <end position="555"/>
    </location>
</feature>
<dbReference type="PANTHER" id="PTHR30081">
    <property type="entry name" value="PROTEIN-EXPORT MEMBRANE PROTEIN SEC"/>
    <property type="match status" value="1"/>
</dbReference>
<feature type="transmembrane region" description="Helical" evidence="9">
    <location>
        <begin position="426"/>
        <end position="446"/>
    </location>
</feature>
<keyword evidence="3 9" id="KW-1003">Cell membrane</keyword>
<evidence type="ECO:0000256" key="3">
    <source>
        <dbReference type="ARBA" id="ARBA00022475"/>
    </source>
</evidence>
<proteinExistence type="inferred from homology"/>
<reference evidence="15" key="1">
    <citation type="submission" date="2019-10" db="EMBL/GenBank/DDBJ databases">
        <title>Streptomyces sp. nov., a novel actinobacterium isolated from alkaline environment.</title>
        <authorList>
            <person name="Golinska P."/>
        </authorList>
    </citation>
    <scope>NUCLEOTIDE SEQUENCE [LARGE SCALE GENOMIC DNA]</scope>
    <source>
        <strain evidence="15">DSM 42108</strain>
    </source>
</reference>
<dbReference type="InterPro" id="IPR022813">
    <property type="entry name" value="SecD/SecF_arch_bac"/>
</dbReference>
<dbReference type="InterPro" id="IPR055344">
    <property type="entry name" value="SecD_SecF_C_bact"/>
</dbReference>
<feature type="transmembrane region" description="Helical" evidence="9">
    <location>
        <begin position="399"/>
        <end position="419"/>
    </location>
</feature>
<dbReference type="GO" id="GO:0065002">
    <property type="term" value="P:intracellular protein transmembrane transport"/>
    <property type="evidence" value="ECO:0007669"/>
    <property type="project" value="UniProtKB-UniRule"/>
</dbReference>
<feature type="transmembrane region" description="Helical" evidence="9">
    <location>
        <begin position="452"/>
        <end position="477"/>
    </location>
</feature>